<dbReference type="VEuPathDB" id="PlasmoDB:PVP01_1237800"/>
<dbReference type="InterPro" id="IPR006196">
    <property type="entry name" value="RNA-binding_domain_S1_IF1"/>
</dbReference>
<dbReference type="GO" id="GO:0003723">
    <property type="term" value="F:RNA binding"/>
    <property type="evidence" value="ECO:0007669"/>
    <property type="project" value="InterPro"/>
</dbReference>
<evidence type="ECO:0000256" key="3">
    <source>
        <dbReference type="ARBA" id="ARBA00011599"/>
    </source>
</evidence>
<dbReference type="Proteomes" id="UP000196402">
    <property type="component" value="Chromosome 12"/>
</dbReference>
<feature type="chain" id="PRO_5011894485" evidence="7">
    <location>
        <begin position="23"/>
        <end position="175"/>
    </location>
</feature>
<evidence type="ECO:0000313" key="12">
    <source>
        <dbReference type="EMBL" id="VUZ97654.1"/>
    </source>
</evidence>
<evidence type="ECO:0000313" key="11">
    <source>
        <dbReference type="EMBL" id="SCO74220.1"/>
    </source>
</evidence>
<comment type="subunit">
    <text evidence="3">Component of the 30S ribosomal translation pre-initiation complex which assembles on the 30S ribosome in the order IF-2 and IF-3, IF-1 and N-formylmethionyl-tRNA(fMet); mRNA recruitment can occur at any time during PIC assembly.</text>
</comment>
<dbReference type="Proteomes" id="UP000220605">
    <property type="component" value="Chromosome 12"/>
</dbReference>
<dbReference type="Proteomes" id="UP000305196">
    <property type="component" value="Chromosome 12"/>
</dbReference>
<dbReference type="OrthoDB" id="1714886at2759"/>
<dbReference type="VEuPathDB" id="PlasmoDB:PVX_117015"/>
<evidence type="ECO:0000313" key="15">
    <source>
        <dbReference type="Proteomes" id="UP000305196"/>
    </source>
</evidence>
<reference evidence="13 14" key="1">
    <citation type="submission" date="2016-07" db="EMBL/GenBank/DDBJ databases">
        <authorList>
            <consortium name="Pathogen Informatics"/>
        </authorList>
    </citation>
    <scope>NUCLEOTIDE SEQUENCE [LARGE SCALE GENOMIC DNA]</scope>
    <source>
        <strain evidence="9">PvW1</strain>
    </source>
</reference>
<dbReference type="InterPro" id="IPR004368">
    <property type="entry name" value="TIF_IF1"/>
</dbReference>
<dbReference type="GO" id="GO:0005829">
    <property type="term" value="C:cytosol"/>
    <property type="evidence" value="ECO:0007669"/>
    <property type="project" value="TreeGrafter"/>
</dbReference>
<dbReference type="EMBL" id="CAJZCX010000004">
    <property type="protein sequence ID" value="CAG9473600.1"/>
    <property type="molecule type" value="Genomic_DNA"/>
</dbReference>
<dbReference type="EMBL" id="LT615267">
    <property type="protein sequence ID" value="SCO74220.1"/>
    <property type="molecule type" value="Genomic_DNA"/>
</dbReference>
<comment type="function">
    <text evidence="1">One of the essential components for the initiation of protein synthesis. Stabilizes the binding of IF-2 and IF-3 on the 30S subunit to which N-formylmethionyl-tRNA(fMet) subsequently binds. Helps modulate mRNA selection, yielding the 30S pre-initiation complex (PIC). Upon addition of the 50S ribosomal subunit IF-1, IF-2 and IF-3 are released leaving the mature 70S translation initiation complex.</text>
</comment>
<dbReference type="VEuPathDB" id="PlasmoDB:PVPAM_120042800"/>
<feature type="signal peptide" evidence="7">
    <location>
        <begin position="1"/>
        <end position="22"/>
    </location>
</feature>
<evidence type="ECO:0000256" key="4">
    <source>
        <dbReference type="ARBA" id="ARBA00022540"/>
    </source>
</evidence>
<accession>A0A1G4HH12</accession>
<evidence type="ECO:0000256" key="2">
    <source>
        <dbReference type="ARBA" id="ARBA00010939"/>
    </source>
</evidence>
<dbReference type="PANTHER" id="PTHR33370:SF1">
    <property type="entry name" value="TRANSLATION INITIATION FACTOR IF-1, CHLOROPLASTIC"/>
    <property type="match status" value="1"/>
</dbReference>
<evidence type="ECO:0000313" key="13">
    <source>
        <dbReference type="Proteomes" id="UP000196402"/>
    </source>
</evidence>
<evidence type="ECO:0000313" key="14">
    <source>
        <dbReference type="Proteomes" id="UP000220605"/>
    </source>
</evidence>
<dbReference type="AlphaFoldDB" id="A0A1G4HH12"/>
<dbReference type="Gene3D" id="2.40.50.140">
    <property type="entry name" value="Nucleic acid-binding proteins"/>
    <property type="match status" value="1"/>
</dbReference>
<proteinExistence type="inferred from homology"/>
<keyword evidence="7" id="KW-0732">Signal</keyword>
<evidence type="ECO:0000313" key="9">
    <source>
        <dbReference type="EMBL" id="CAG9473600.1"/>
    </source>
</evidence>
<dbReference type="eggNOG" id="ENOG502QXWZ">
    <property type="taxonomic scope" value="Eukaryota"/>
</dbReference>
<keyword evidence="5 6" id="KW-0648">Protein biosynthesis</keyword>
<protein>
    <submittedName>
        <fullName evidence="9">(malaria parasite P. vivax) hypothetical protein</fullName>
    </submittedName>
    <submittedName>
        <fullName evidence="11">Translation initiation factor IF-1, putative</fullName>
    </submittedName>
</protein>
<gene>
    <name evidence="11" type="ORF">PVC01_120041400</name>
    <name evidence="12" type="ORF">PVP01_1237800</name>
    <name evidence="10" type="ORF">PVT01_120041900</name>
    <name evidence="9" type="ORF">PVW1_120052400</name>
</gene>
<evidence type="ECO:0000313" key="10">
    <source>
        <dbReference type="EMBL" id="SCO68757.1"/>
    </source>
</evidence>
<feature type="domain" description="S1-like" evidence="8">
    <location>
        <begin position="89"/>
        <end position="166"/>
    </location>
</feature>
<evidence type="ECO:0000256" key="5">
    <source>
        <dbReference type="ARBA" id="ARBA00022917"/>
    </source>
</evidence>
<dbReference type="EMBL" id="LT615250">
    <property type="protein sequence ID" value="SCO68757.1"/>
    <property type="molecule type" value="Genomic_DNA"/>
</dbReference>
<dbReference type="PROSITE" id="PS50832">
    <property type="entry name" value="S1_IF1_TYPE"/>
    <property type="match status" value="1"/>
</dbReference>
<dbReference type="PANTHER" id="PTHR33370">
    <property type="entry name" value="TRANSLATION INITIATION FACTOR IF-1, CHLOROPLASTIC"/>
    <property type="match status" value="1"/>
</dbReference>
<dbReference type="InterPro" id="IPR012340">
    <property type="entry name" value="NA-bd_OB-fold"/>
</dbReference>
<evidence type="ECO:0000256" key="1">
    <source>
        <dbReference type="ARBA" id="ARBA00003935"/>
    </source>
</evidence>
<organism evidence="11 15">
    <name type="scientific">Plasmodium vivax</name>
    <name type="common">malaria parasite P. vivax</name>
    <dbReference type="NCBI Taxonomy" id="5855"/>
    <lineage>
        <taxon>Eukaryota</taxon>
        <taxon>Sar</taxon>
        <taxon>Alveolata</taxon>
        <taxon>Apicomplexa</taxon>
        <taxon>Aconoidasida</taxon>
        <taxon>Haemosporida</taxon>
        <taxon>Plasmodiidae</taxon>
        <taxon>Plasmodium</taxon>
        <taxon>Plasmodium (Plasmodium)</taxon>
    </lineage>
</organism>
<evidence type="ECO:0000256" key="7">
    <source>
        <dbReference type="SAM" id="SignalP"/>
    </source>
</evidence>
<comment type="similarity">
    <text evidence="2">Belongs to the IF-1 family.</text>
</comment>
<evidence type="ECO:0000259" key="8">
    <source>
        <dbReference type="PROSITE" id="PS50832"/>
    </source>
</evidence>
<dbReference type="GO" id="GO:0003743">
    <property type="term" value="F:translation initiation factor activity"/>
    <property type="evidence" value="ECO:0007669"/>
    <property type="project" value="UniProtKB-UniRule"/>
</dbReference>
<dbReference type="Pfam" id="PF01176">
    <property type="entry name" value="eIF-1a"/>
    <property type="match status" value="1"/>
</dbReference>
<sequence length="175" mass="20315">MYRTALPLLTLLVYAALHFTQAVTRQRNLFITPLRSNVDAHKTCETYKTHKTYNGPPIHLSRWTTWRKTARRIPRRNVHGAHTRVKDSHVVKERESETIEMNGVVDQCLANTNFVVRIPNGETFLCFISGKLRINKVKINLGDMVKIQIHKLNFEKRRGKIVFRYLQHAALGGKK</sequence>
<dbReference type="GO" id="GO:0043022">
    <property type="term" value="F:ribosome binding"/>
    <property type="evidence" value="ECO:0007669"/>
    <property type="project" value="TreeGrafter"/>
</dbReference>
<keyword evidence="4 6" id="KW-0396">Initiation factor</keyword>
<dbReference type="Proteomes" id="UP000779233">
    <property type="component" value="Unassembled WGS sequence"/>
</dbReference>
<name>A0A1G4HH12_PLAVI</name>
<dbReference type="EMBL" id="LT635623">
    <property type="protein sequence ID" value="VUZ97654.1"/>
    <property type="molecule type" value="Genomic_DNA"/>
</dbReference>
<dbReference type="VEuPathDB" id="PlasmoDB:PVW1_120052400"/>
<dbReference type="SUPFAM" id="SSF50249">
    <property type="entry name" value="Nucleic acid-binding proteins"/>
    <property type="match status" value="1"/>
</dbReference>
<evidence type="ECO:0000256" key="6">
    <source>
        <dbReference type="PROSITE-ProRule" id="PRU00181"/>
    </source>
</evidence>